<name>K2G837_9BACT</name>
<reference evidence="1" key="1">
    <citation type="journal article" date="2012" name="Science">
        <title>Fermentation, hydrogen, and sulfur metabolism in multiple uncultivated bacterial phyla.</title>
        <authorList>
            <person name="Wrighton K.C."/>
            <person name="Thomas B.C."/>
            <person name="Sharon I."/>
            <person name="Miller C.S."/>
            <person name="Castelle C.J."/>
            <person name="VerBerkmoes N.C."/>
            <person name="Wilkins M.J."/>
            <person name="Hettich R.L."/>
            <person name="Lipton M.S."/>
            <person name="Williams K.H."/>
            <person name="Long P.E."/>
            <person name="Banfield J.F."/>
        </authorList>
    </citation>
    <scope>NUCLEOTIDE SEQUENCE [LARGE SCALE GENOMIC DNA]</scope>
</reference>
<evidence type="ECO:0000313" key="1">
    <source>
        <dbReference type="EMBL" id="EKE26234.1"/>
    </source>
</evidence>
<accession>K2G837</accession>
<proteinExistence type="predicted"/>
<dbReference type="AlphaFoldDB" id="K2G837"/>
<comment type="caution">
    <text evidence="1">The sequence shown here is derived from an EMBL/GenBank/DDBJ whole genome shotgun (WGS) entry which is preliminary data.</text>
</comment>
<organism evidence="1">
    <name type="scientific">uncultured bacterium</name>
    <name type="common">gcode 4</name>
    <dbReference type="NCBI Taxonomy" id="1234023"/>
    <lineage>
        <taxon>Bacteria</taxon>
        <taxon>environmental samples</taxon>
    </lineage>
</organism>
<sequence>MTLKKGEIYYRYSSRSNFWDFHALENYKEIRDKKQIQRLVITSEKRAIWRAKKLDREVVYIPDWYELFDQNVAKMIYANKVAIIDYNTLTSFIIENKILASFEEKIFKTLYKFLKKLEENKLLN</sequence>
<dbReference type="EMBL" id="AMFJ01000879">
    <property type="protein sequence ID" value="EKE26234.1"/>
    <property type="molecule type" value="Genomic_DNA"/>
</dbReference>
<gene>
    <name evidence="1" type="ORF">ACD_4C00363G0001</name>
</gene>
<protein>
    <submittedName>
        <fullName evidence="1">Uncharacterized protein</fullName>
    </submittedName>
</protein>